<dbReference type="Gene3D" id="1.20.5.170">
    <property type="match status" value="1"/>
</dbReference>
<gene>
    <name evidence="6" type="ORF">PV07_10690</name>
</gene>
<evidence type="ECO:0000313" key="6">
    <source>
        <dbReference type="EMBL" id="KIW25014.1"/>
    </source>
</evidence>
<evidence type="ECO:0000256" key="4">
    <source>
        <dbReference type="SAM" id="MobiDB-lite"/>
    </source>
</evidence>
<dbReference type="PANTHER" id="PTHR40621:SF6">
    <property type="entry name" value="AP-1-LIKE TRANSCRIPTION FACTOR YAP1-RELATED"/>
    <property type="match status" value="1"/>
</dbReference>
<proteinExistence type="predicted"/>
<evidence type="ECO:0000256" key="1">
    <source>
        <dbReference type="ARBA" id="ARBA00004123"/>
    </source>
</evidence>
<organism evidence="6 7">
    <name type="scientific">Cladophialophora immunda</name>
    <dbReference type="NCBI Taxonomy" id="569365"/>
    <lineage>
        <taxon>Eukaryota</taxon>
        <taxon>Fungi</taxon>
        <taxon>Dikarya</taxon>
        <taxon>Ascomycota</taxon>
        <taxon>Pezizomycotina</taxon>
        <taxon>Eurotiomycetes</taxon>
        <taxon>Chaetothyriomycetidae</taxon>
        <taxon>Chaetothyriales</taxon>
        <taxon>Herpotrichiellaceae</taxon>
        <taxon>Cladophialophora</taxon>
    </lineage>
</organism>
<evidence type="ECO:0000313" key="7">
    <source>
        <dbReference type="Proteomes" id="UP000054466"/>
    </source>
</evidence>
<sequence>MSDIFRPFFRSVEDKVANRREQLRKAQKTFRERRDQYLRVLEKSVRRLQVTEARLQSEVDRLELDLAATKSKLAQCEAELRKSTPSTPWDYAYSNRTGYMHSSDEPNLASGIAGAVRPAYLSPPNGFTEGGPGASVGSSSYSSTLVWIETRNGQPVQMHVQQRQDYGFLPPSVGRNAPTPASLGKDISAMTILVAQLDTVVVAMEFVLKLESPCLPHLHQNEEDENNPSSSSSSPHGHVHTASAALLCCYPSPSSSSPSSSSLLSPPTSTSYAKANTYASPLSSPAIASPSSSSPSLSWPAPKATLERLLAISDDLPIDQASELTPVQVWHCVRQSAAYPSMKVQGLNQMAEKLVTHVKCYGFGAVIRRDFLARVLSEM</sequence>
<dbReference type="GO" id="GO:0000976">
    <property type="term" value="F:transcription cis-regulatory region binding"/>
    <property type="evidence" value="ECO:0007669"/>
    <property type="project" value="InterPro"/>
</dbReference>
<accession>A0A0D2CNC8</accession>
<dbReference type="VEuPathDB" id="FungiDB:PV07_10690"/>
<keyword evidence="7" id="KW-1185">Reference proteome</keyword>
<dbReference type="SUPFAM" id="SSF57959">
    <property type="entry name" value="Leucine zipper domain"/>
    <property type="match status" value="1"/>
</dbReference>
<keyword evidence="2" id="KW-0539">Nucleus</keyword>
<keyword evidence="3" id="KW-0175">Coiled coil</keyword>
<dbReference type="InterPro" id="IPR046347">
    <property type="entry name" value="bZIP_sf"/>
</dbReference>
<evidence type="ECO:0000259" key="5">
    <source>
        <dbReference type="PROSITE" id="PS50217"/>
    </source>
</evidence>
<dbReference type="AlphaFoldDB" id="A0A0D2CNC8"/>
<dbReference type="PROSITE" id="PS50217">
    <property type="entry name" value="BZIP"/>
    <property type="match status" value="1"/>
</dbReference>
<reference evidence="6 7" key="1">
    <citation type="submission" date="2015-01" db="EMBL/GenBank/DDBJ databases">
        <title>The Genome Sequence of Cladophialophora immunda CBS83496.</title>
        <authorList>
            <consortium name="The Broad Institute Genomics Platform"/>
            <person name="Cuomo C."/>
            <person name="de Hoog S."/>
            <person name="Gorbushina A."/>
            <person name="Stielow B."/>
            <person name="Teixiera M."/>
            <person name="Abouelleil A."/>
            <person name="Chapman S.B."/>
            <person name="Priest M."/>
            <person name="Young S.K."/>
            <person name="Wortman J."/>
            <person name="Nusbaum C."/>
            <person name="Birren B."/>
        </authorList>
    </citation>
    <scope>NUCLEOTIDE SEQUENCE [LARGE SCALE GENOMIC DNA]</scope>
    <source>
        <strain evidence="6 7">CBS 83496</strain>
    </source>
</reference>
<dbReference type="EMBL" id="KN847045">
    <property type="protein sequence ID" value="KIW25014.1"/>
    <property type="molecule type" value="Genomic_DNA"/>
</dbReference>
<dbReference type="STRING" id="569365.A0A0D2CNC8"/>
<feature type="coiled-coil region" evidence="3">
    <location>
        <begin position="9"/>
        <end position="79"/>
    </location>
</feature>
<evidence type="ECO:0000256" key="2">
    <source>
        <dbReference type="ARBA" id="ARBA00023242"/>
    </source>
</evidence>
<comment type="subcellular location">
    <subcellularLocation>
        <location evidence="1">Nucleus</location>
    </subcellularLocation>
</comment>
<feature type="region of interest" description="Disordered" evidence="4">
    <location>
        <begin position="218"/>
        <end position="238"/>
    </location>
</feature>
<dbReference type="GO" id="GO:0001228">
    <property type="term" value="F:DNA-binding transcription activator activity, RNA polymerase II-specific"/>
    <property type="evidence" value="ECO:0007669"/>
    <property type="project" value="TreeGrafter"/>
</dbReference>
<dbReference type="HOGENOM" id="CLU_036934_2_0_1"/>
<dbReference type="OrthoDB" id="2590011at2759"/>
<dbReference type="InterPro" id="IPR004827">
    <property type="entry name" value="bZIP"/>
</dbReference>
<dbReference type="Proteomes" id="UP000054466">
    <property type="component" value="Unassembled WGS sequence"/>
</dbReference>
<dbReference type="GO" id="GO:0090575">
    <property type="term" value="C:RNA polymerase II transcription regulator complex"/>
    <property type="evidence" value="ECO:0007669"/>
    <property type="project" value="TreeGrafter"/>
</dbReference>
<dbReference type="PANTHER" id="PTHR40621">
    <property type="entry name" value="TRANSCRIPTION FACTOR KAPC-RELATED"/>
    <property type="match status" value="1"/>
</dbReference>
<dbReference type="RefSeq" id="XP_016245230.1">
    <property type="nucleotide sequence ID" value="XM_016398039.1"/>
</dbReference>
<feature type="domain" description="BZIP" evidence="5">
    <location>
        <begin position="13"/>
        <end position="76"/>
    </location>
</feature>
<name>A0A0D2CNC8_9EURO</name>
<dbReference type="GeneID" id="27349884"/>
<dbReference type="SMART" id="SM00338">
    <property type="entry name" value="BRLZ"/>
    <property type="match status" value="1"/>
</dbReference>
<evidence type="ECO:0000256" key="3">
    <source>
        <dbReference type="SAM" id="Coils"/>
    </source>
</evidence>
<dbReference type="CDD" id="cd14688">
    <property type="entry name" value="bZIP_YAP"/>
    <property type="match status" value="1"/>
</dbReference>
<protein>
    <recommendedName>
        <fullName evidence="5">BZIP domain-containing protein</fullName>
    </recommendedName>
</protein>
<dbReference type="InterPro" id="IPR050936">
    <property type="entry name" value="AP-1-like"/>
</dbReference>